<comment type="caution">
    <text evidence="1">The sequence shown here is derived from an EMBL/GenBank/DDBJ whole genome shotgun (WGS) entry which is preliminary data.</text>
</comment>
<sequence>MKIRGMDYETEESNECLLLDQEDKSIFRMSMTLDFLLKYISQAIVVSCRNLAFKA</sequence>
<dbReference type="AlphaFoldDB" id="A0AAV1RSV6"/>
<protein>
    <submittedName>
        <fullName evidence="1">Uncharacterized protein</fullName>
    </submittedName>
</protein>
<keyword evidence="2" id="KW-1185">Reference proteome</keyword>
<dbReference type="EMBL" id="CAWUPB010001158">
    <property type="protein sequence ID" value="CAK7339795.1"/>
    <property type="molecule type" value="Genomic_DNA"/>
</dbReference>
<accession>A0AAV1RSV6</accession>
<organism evidence="1 2">
    <name type="scientific">Dovyalis caffra</name>
    <dbReference type="NCBI Taxonomy" id="77055"/>
    <lineage>
        <taxon>Eukaryota</taxon>
        <taxon>Viridiplantae</taxon>
        <taxon>Streptophyta</taxon>
        <taxon>Embryophyta</taxon>
        <taxon>Tracheophyta</taxon>
        <taxon>Spermatophyta</taxon>
        <taxon>Magnoliopsida</taxon>
        <taxon>eudicotyledons</taxon>
        <taxon>Gunneridae</taxon>
        <taxon>Pentapetalae</taxon>
        <taxon>rosids</taxon>
        <taxon>fabids</taxon>
        <taxon>Malpighiales</taxon>
        <taxon>Salicaceae</taxon>
        <taxon>Flacourtieae</taxon>
        <taxon>Dovyalis</taxon>
    </lineage>
</organism>
<dbReference type="Proteomes" id="UP001314170">
    <property type="component" value="Unassembled WGS sequence"/>
</dbReference>
<reference evidence="1 2" key="1">
    <citation type="submission" date="2024-01" db="EMBL/GenBank/DDBJ databases">
        <authorList>
            <person name="Waweru B."/>
        </authorList>
    </citation>
    <scope>NUCLEOTIDE SEQUENCE [LARGE SCALE GENOMIC DNA]</scope>
</reference>
<proteinExistence type="predicted"/>
<evidence type="ECO:0000313" key="1">
    <source>
        <dbReference type="EMBL" id="CAK7339795.1"/>
    </source>
</evidence>
<evidence type="ECO:0000313" key="2">
    <source>
        <dbReference type="Proteomes" id="UP001314170"/>
    </source>
</evidence>
<name>A0AAV1RSV6_9ROSI</name>
<gene>
    <name evidence="1" type="ORF">DCAF_LOCUS14871</name>
</gene>